<proteinExistence type="predicted"/>
<evidence type="ECO:0000256" key="1">
    <source>
        <dbReference type="SAM" id="Phobius"/>
    </source>
</evidence>
<sequence length="99" mass="11270">MSLFLALLKCFPFRFFFILSIALRIFLFCTKSFSNIALSLSSERSFSVRTRNINTPPDVRFLAPFAMSIPPNFSITLVFSYNCIALSLPRTITILKMSS</sequence>
<protein>
    <submittedName>
        <fullName evidence="2">Uncharacterized protein</fullName>
    </submittedName>
</protein>
<evidence type="ECO:0000313" key="2">
    <source>
        <dbReference type="EMBL" id="JAW14887.1"/>
    </source>
</evidence>
<feature type="transmembrane region" description="Helical" evidence="1">
    <location>
        <begin position="6"/>
        <end position="27"/>
    </location>
</feature>
<keyword evidence="1" id="KW-0812">Transmembrane</keyword>
<keyword evidence="1" id="KW-0472">Membrane</keyword>
<dbReference type="AlphaFoldDB" id="A0A224XQW0"/>
<keyword evidence="1" id="KW-1133">Transmembrane helix</keyword>
<accession>A0A224XQW0</accession>
<reference evidence="2" key="1">
    <citation type="journal article" date="2018" name="PLoS Negl. Trop. Dis.">
        <title>An insight into the salivary gland and fat body transcriptome of Panstrongylus lignarius (Hemiptera: Heteroptera), the main vector of Chagas disease in Peru.</title>
        <authorList>
            <person name="Nevoa J.C."/>
            <person name="Mendes M.T."/>
            <person name="da Silva M.V."/>
            <person name="Soares S.C."/>
            <person name="Oliveira C.J.F."/>
            <person name="Ribeiro J.M.C."/>
        </authorList>
    </citation>
    <scope>NUCLEOTIDE SEQUENCE</scope>
</reference>
<name>A0A224XQW0_9HEMI</name>
<dbReference type="EMBL" id="GFTR01001539">
    <property type="protein sequence ID" value="JAW14887.1"/>
    <property type="molecule type" value="Transcribed_RNA"/>
</dbReference>
<organism evidence="2">
    <name type="scientific">Panstrongylus lignarius</name>
    <dbReference type="NCBI Taxonomy" id="156445"/>
    <lineage>
        <taxon>Eukaryota</taxon>
        <taxon>Metazoa</taxon>
        <taxon>Ecdysozoa</taxon>
        <taxon>Arthropoda</taxon>
        <taxon>Hexapoda</taxon>
        <taxon>Insecta</taxon>
        <taxon>Pterygota</taxon>
        <taxon>Neoptera</taxon>
        <taxon>Paraneoptera</taxon>
        <taxon>Hemiptera</taxon>
        <taxon>Heteroptera</taxon>
        <taxon>Panheteroptera</taxon>
        <taxon>Cimicomorpha</taxon>
        <taxon>Reduviidae</taxon>
        <taxon>Triatominae</taxon>
        <taxon>Panstrongylus</taxon>
    </lineage>
</organism>